<dbReference type="InterPro" id="IPR012902">
    <property type="entry name" value="N_methyl_site"/>
</dbReference>
<dbReference type="RefSeq" id="WP_094961117.1">
    <property type="nucleotide sequence ID" value="NZ_JAFJXK010000039.1"/>
</dbReference>
<dbReference type="EMBL" id="NOWC01000005">
    <property type="protein sequence ID" value="OZS75507.1"/>
    <property type="molecule type" value="Genomic_DNA"/>
</dbReference>
<gene>
    <name evidence="2" type="ORF">CHI95_06350</name>
</gene>
<organism evidence="2 3">
    <name type="scientific">Providencia rettgeri</name>
    <dbReference type="NCBI Taxonomy" id="587"/>
    <lineage>
        <taxon>Bacteria</taxon>
        <taxon>Pseudomonadati</taxon>
        <taxon>Pseudomonadota</taxon>
        <taxon>Gammaproteobacteria</taxon>
        <taxon>Enterobacterales</taxon>
        <taxon>Morganellaceae</taxon>
        <taxon>Providencia</taxon>
    </lineage>
</organism>
<dbReference type="AlphaFoldDB" id="A0A264VXH9"/>
<sequence>MKTKQQGFALVEAMIGVVIFAISLVALVNYSQYIILNFNKLYMNSSAIRVLHSTLEKSSMLGEPISEEKNSSIDPNLRYPEWKIQTTRLPRAYNCTELMVSLTIKKQPFSLSRWYCSTGEYYVPSVSF</sequence>
<proteinExistence type="predicted"/>
<evidence type="ECO:0000313" key="2">
    <source>
        <dbReference type="EMBL" id="OZS75507.1"/>
    </source>
</evidence>
<dbReference type="Proteomes" id="UP000216001">
    <property type="component" value="Unassembled WGS sequence"/>
</dbReference>
<name>A0A264VXH9_PRORE</name>
<dbReference type="GeneID" id="92276008"/>
<comment type="subcellular location">
    <subcellularLocation>
        <location evidence="1">Membrane</location>
        <topology evidence="1">Single-pass membrane protein</topology>
    </subcellularLocation>
</comment>
<comment type="caution">
    <text evidence="2">The sequence shown here is derived from an EMBL/GenBank/DDBJ whole genome shotgun (WGS) entry which is preliminary data.</text>
</comment>
<evidence type="ECO:0000313" key="3">
    <source>
        <dbReference type="Proteomes" id="UP000216001"/>
    </source>
</evidence>
<accession>A0A264VXH9</accession>
<evidence type="ECO:0000256" key="1">
    <source>
        <dbReference type="ARBA" id="ARBA00004167"/>
    </source>
</evidence>
<dbReference type="GO" id="GO:0016020">
    <property type="term" value="C:membrane"/>
    <property type="evidence" value="ECO:0007669"/>
    <property type="project" value="UniProtKB-SubCell"/>
</dbReference>
<reference evidence="2 3" key="1">
    <citation type="submission" date="2017-07" db="EMBL/GenBank/DDBJ databases">
        <title>blaIMP-27 on transferable plasmids in Proteus mirabilis and Providencia rettgeri.</title>
        <authorList>
            <person name="Potter R."/>
        </authorList>
    </citation>
    <scope>NUCLEOTIDE SEQUENCE [LARGE SCALE GENOMIC DNA]</scope>
    <source>
        <strain evidence="2 3">PR1</strain>
    </source>
</reference>
<dbReference type="Pfam" id="PF07963">
    <property type="entry name" value="N_methyl"/>
    <property type="match status" value="1"/>
</dbReference>
<protein>
    <submittedName>
        <fullName evidence="2">Uncharacterized protein</fullName>
    </submittedName>
</protein>